<dbReference type="InterPro" id="IPR056934">
    <property type="entry name" value="SH3_Rv0428c"/>
</dbReference>
<dbReference type="AlphaFoldDB" id="A0A839Q1P2"/>
<gene>
    <name evidence="4" type="ORF">FHR72_000806</name>
</gene>
<dbReference type="InterPro" id="IPR016181">
    <property type="entry name" value="Acyl_CoA_acyltransferase"/>
</dbReference>
<comment type="caution">
    <text evidence="4">The sequence shown here is derived from an EMBL/GenBank/DDBJ whole genome shotgun (WGS) entry which is preliminary data.</text>
</comment>
<keyword evidence="1 4" id="KW-0808">Transferase</keyword>
<dbReference type="Gene3D" id="3.40.630.30">
    <property type="match status" value="1"/>
</dbReference>
<evidence type="ECO:0000313" key="5">
    <source>
        <dbReference type="Proteomes" id="UP000550501"/>
    </source>
</evidence>
<name>A0A839Q1P2_MYCIR</name>
<dbReference type="GO" id="GO:0016747">
    <property type="term" value="F:acyltransferase activity, transferring groups other than amino-acyl groups"/>
    <property type="evidence" value="ECO:0007669"/>
    <property type="project" value="InterPro"/>
</dbReference>
<accession>A0A839Q1P2</accession>
<dbReference type="PROSITE" id="PS51186">
    <property type="entry name" value="GNAT"/>
    <property type="match status" value="1"/>
</dbReference>
<evidence type="ECO:0000313" key="4">
    <source>
        <dbReference type="EMBL" id="MBB2989343.1"/>
    </source>
</evidence>
<evidence type="ECO:0000256" key="1">
    <source>
        <dbReference type="ARBA" id="ARBA00022679"/>
    </source>
</evidence>
<organism evidence="4 5">
    <name type="scientific">Mycolicibacterium iranicum</name>
    <name type="common">Mycobacterium iranicum</name>
    <dbReference type="NCBI Taxonomy" id="912594"/>
    <lineage>
        <taxon>Bacteria</taxon>
        <taxon>Bacillati</taxon>
        <taxon>Actinomycetota</taxon>
        <taxon>Actinomycetes</taxon>
        <taxon>Mycobacteriales</taxon>
        <taxon>Mycobacteriaceae</taxon>
        <taxon>Mycolicibacterium</taxon>
    </lineage>
</organism>
<proteinExistence type="predicted"/>
<dbReference type="InterPro" id="IPR000182">
    <property type="entry name" value="GNAT_dom"/>
</dbReference>
<dbReference type="InterPro" id="IPR050832">
    <property type="entry name" value="Bact_Acetyltransf"/>
</dbReference>
<dbReference type="SUPFAM" id="SSF55729">
    <property type="entry name" value="Acyl-CoA N-acyltransferases (Nat)"/>
    <property type="match status" value="1"/>
</dbReference>
<protein>
    <submittedName>
        <fullName evidence="4">RimJ/RimL family protein N-acetyltransferase</fullName>
    </submittedName>
</protein>
<dbReference type="Pfam" id="PF24553">
    <property type="entry name" value="Rv0428c_C"/>
    <property type="match status" value="1"/>
</dbReference>
<sequence>MPELPEVGTRVSLRYRLPADAERPMTDVVGHILDPGNHPGAVVRVRTRHGDIVDVARDDVLAVRVVPEMPVRTGEIRNLEHAAALGWPGVEHRWLDGWLLRSGRGVTRRANSAVPLRFSSFAEVADVLDWYRNRGLPALVSAPDRLIRLPDGIQADAENLVMATDVVPSVSVSVAPRPDDAWRRLYQREVPVDVLTAVIDGHVGFGELAGAAVGRVAVTEAPDGTRWAGVSAVHVVESARRRGLARELCAGLLTWAHEHGATRAYVQVVAENTAARALYESMGFVVHHRSRYVRAEHLLSRNR</sequence>
<keyword evidence="2" id="KW-0012">Acyltransferase</keyword>
<evidence type="ECO:0000256" key="2">
    <source>
        <dbReference type="ARBA" id="ARBA00023315"/>
    </source>
</evidence>
<dbReference type="PANTHER" id="PTHR43877">
    <property type="entry name" value="AMINOALKYLPHOSPHONATE N-ACETYLTRANSFERASE-RELATED-RELATED"/>
    <property type="match status" value="1"/>
</dbReference>
<dbReference type="InterPro" id="IPR056935">
    <property type="entry name" value="Rv0428c-like_C"/>
</dbReference>
<keyword evidence="5" id="KW-1185">Reference proteome</keyword>
<feature type="domain" description="N-acetyltransferase" evidence="3">
    <location>
        <begin position="165"/>
        <end position="303"/>
    </location>
</feature>
<dbReference type="Pfam" id="PF24551">
    <property type="entry name" value="SH3_Rv0428c"/>
    <property type="match status" value="1"/>
</dbReference>
<reference evidence="4 5" key="1">
    <citation type="submission" date="2020-08" db="EMBL/GenBank/DDBJ databases">
        <title>The Agave Microbiome: Exploring the role of microbial communities in plant adaptations to desert environments.</title>
        <authorList>
            <person name="Partida-Martinez L.P."/>
        </authorList>
    </citation>
    <scope>NUCLEOTIDE SEQUENCE [LARGE SCALE GENOMIC DNA]</scope>
    <source>
        <strain evidence="4 5">AT2.18</strain>
    </source>
</reference>
<dbReference type="EMBL" id="JACHVU010000002">
    <property type="protein sequence ID" value="MBB2989343.1"/>
    <property type="molecule type" value="Genomic_DNA"/>
</dbReference>
<evidence type="ECO:0000259" key="3">
    <source>
        <dbReference type="PROSITE" id="PS51186"/>
    </source>
</evidence>
<dbReference type="CDD" id="cd04301">
    <property type="entry name" value="NAT_SF"/>
    <property type="match status" value="1"/>
</dbReference>
<dbReference type="Proteomes" id="UP000550501">
    <property type="component" value="Unassembled WGS sequence"/>
</dbReference>
<dbReference type="RefSeq" id="WP_183466651.1">
    <property type="nucleotide sequence ID" value="NZ_JACHVU010000002.1"/>
</dbReference>